<dbReference type="Proteomes" id="UP001239111">
    <property type="component" value="Chromosome 3"/>
</dbReference>
<organism evidence="1 2">
    <name type="scientific">Eretmocerus hayati</name>
    <dbReference type="NCBI Taxonomy" id="131215"/>
    <lineage>
        <taxon>Eukaryota</taxon>
        <taxon>Metazoa</taxon>
        <taxon>Ecdysozoa</taxon>
        <taxon>Arthropoda</taxon>
        <taxon>Hexapoda</taxon>
        <taxon>Insecta</taxon>
        <taxon>Pterygota</taxon>
        <taxon>Neoptera</taxon>
        <taxon>Endopterygota</taxon>
        <taxon>Hymenoptera</taxon>
        <taxon>Apocrita</taxon>
        <taxon>Proctotrupomorpha</taxon>
        <taxon>Chalcidoidea</taxon>
        <taxon>Aphelinidae</taxon>
        <taxon>Aphelininae</taxon>
        <taxon>Eretmocerus</taxon>
    </lineage>
</organism>
<proteinExistence type="predicted"/>
<sequence length="253" mass="28301">MYNNTFDVIVADKLKCGARGRCRLTYSKSGDLLKVGPPFPIDIVAERVGAVKAFSQEEGFFAVGYCNTLRKTVCARFISNSGVMKRFNTDLTTGISLSNIPISTNHGLYTLCGLYYVSNRNYDNSIVNCRQFDLKSAASRLNMTFEYPRHMKAISIHNIPRGGFLVAALGCGKEYQEENCNLFVDRIYAGGKKLGLYSTQLQTSCGGDQNEIMLDIEYEGESEFCFYVACTSKPFPDWNRLLSFSRECLSLSL</sequence>
<reference evidence="1" key="1">
    <citation type="submission" date="2023-04" db="EMBL/GenBank/DDBJ databases">
        <title>A chromosome-level genome assembly of the parasitoid wasp Eretmocerus hayati.</title>
        <authorList>
            <person name="Zhong Y."/>
            <person name="Liu S."/>
            <person name="Liu Y."/>
        </authorList>
    </citation>
    <scope>NUCLEOTIDE SEQUENCE</scope>
    <source>
        <strain evidence="1">ZJU_SS_LIU_2023</strain>
    </source>
</reference>
<accession>A0ACC2NJ76</accession>
<protein>
    <submittedName>
        <fullName evidence="1">Uncharacterized protein</fullName>
    </submittedName>
</protein>
<gene>
    <name evidence="1" type="ORF">QAD02_000874</name>
</gene>
<comment type="caution">
    <text evidence="1">The sequence shown here is derived from an EMBL/GenBank/DDBJ whole genome shotgun (WGS) entry which is preliminary data.</text>
</comment>
<keyword evidence="2" id="KW-1185">Reference proteome</keyword>
<name>A0ACC2NJ76_9HYME</name>
<evidence type="ECO:0000313" key="2">
    <source>
        <dbReference type="Proteomes" id="UP001239111"/>
    </source>
</evidence>
<evidence type="ECO:0000313" key="1">
    <source>
        <dbReference type="EMBL" id="KAJ8669615.1"/>
    </source>
</evidence>
<dbReference type="EMBL" id="CM056743">
    <property type="protein sequence ID" value="KAJ8669615.1"/>
    <property type="molecule type" value="Genomic_DNA"/>
</dbReference>